<keyword evidence="7" id="KW-0472">Membrane</keyword>
<reference evidence="15" key="1">
    <citation type="submission" date="2025-08" db="UniProtKB">
        <authorList>
            <consortium name="RefSeq"/>
        </authorList>
    </citation>
    <scope>IDENTIFICATION</scope>
    <source>
        <tissue evidence="15">Gonad</tissue>
    </source>
</reference>
<evidence type="ECO:0000256" key="10">
    <source>
        <dbReference type="PROSITE-ProRule" id="PRU00059"/>
    </source>
</evidence>
<dbReference type="Gene3D" id="2.60.120.290">
    <property type="entry name" value="Spermadhesin, CUB domain"/>
    <property type="match status" value="1"/>
</dbReference>
<dbReference type="InterPro" id="IPR000859">
    <property type="entry name" value="CUB_dom"/>
</dbReference>
<dbReference type="InterPro" id="IPR001190">
    <property type="entry name" value="SRCR"/>
</dbReference>
<name>A0A6P4Y1Y3_BRABE</name>
<keyword evidence="8 11" id="KW-1015">Disulfide bond</keyword>
<dbReference type="SUPFAM" id="SSF49854">
    <property type="entry name" value="Spermadhesin, CUB domain"/>
    <property type="match status" value="1"/>
</dbReference>
<feature type="disulfide bond" evidence="11">
    <location>
        <begin position="285"/>
        <end position="295"/>
    </location>
</feature>
<dbReference type="PANTHER" id="PTHR48071">
    <property type="entry name" value="SRCR DOMAIN-CONTAINING PROTEIN"/>
    <property type="match status" value="1"/>
</dbReference>
<feature type="disulfide bond" evidence="11">
    <location>
        <begin position="508"/>
        <end position="518"/>
    </location>
</feature>
<dbReference type="SUPFAM" id="SSF56487">
    <property type="entry name" value="SRCR-like"/>
    <property type="match status" value="4"/>
</dbReference>
<dbReference type="SMART" id="SM00135">
    <property type="entry name" value="LY"/>
    <property type="match status" value="2"/>
</dbReference>
<feature type="disulfide bond" evidence="11">
    <location>
        <begin position="157"/>
        <end position="167"/>
    </location>
</feature>
<dbReference type="SMART" id="SM00202">
    <property type="entry name" value="SR"/>
    <property type="match status" value="4"/>
</dbReference>
<evidence type="ECO:0000313" key="14">
    <source>
        <dbReference type="Proteomes" id="UP000515135"/>
    </source>
</evidence>
<feature type="disulfide bond" evidence="11">
    <location>
        <begin position="241"/>
        <end position="305"/>
    </location>
</feature>
<dbReference type="RefSeq" id="XP_019616489.1">
    <property type="nucleotide sequence ID" value="XM_019760930.1"/>
</dbReference>
<feature type="domain" description="SRCR" evidence="13">
    <location>
        <begin position="437"/>
        <end position="541"/>
    </location>
</feature>
<evidence type="ECO:0000256" key="2">
    <source>
        <dbReference type="ARBA" id="ARBA00009931"/>
    </source>
</evidence>
<dbReference type="InterPro" id="IPR011042">
    <property type="entry name" value="6-blade_b-propeller_TolB-like"/>
</dbReference>
<feature type="domain" description="SRCR" evidence="13">
    <location>
        <begin position="322"/>
        <end position="426"/>
    </location>
</feature>
<evidence type="ECO:0000259" key="13">
    <source>
        <dbReference type="PROSITE" id="PS50287"/>
    </source>
</evidence>
<dbReference type="InterPro" id="IPR035914">
    <property type="entry name" value="Sperma_CUB_dom_sf"/>
</dbReference>
<dbReference type="InterPro" id="IPR000033">
    <property type="entry name" value="LDLR_classB_rpt"/>
</dbReference>
<evidence type="ECO:0000256" key="3">
    <source>
        <dbReference type="ARBA" id="ARBA00022692"/>
    </source>
</evidence>
<evidence type="ECO:0000256" key="6">
    <source>
        <dbReference type="ARBA" id="ARBA00022989"/>
    </source>
</evidence>
<dbReference type="Gene3D" id="3.10.250.10">
    <property type="entry name" value="SRCR-like domain"/>
    <property type="match status" value="4"/>
</dbReference>
<dbReference type="FunFam" id="3.10.250.10:FF:000016">
    <property type="entry name" value="Scavenger receptor cysteine-rich protein type 12"/>
    <property type="match status" value="1"/>
</dbReference>
<accession>A0A6P4Y1Y3</accession>
<comment type="similarity">
    <text evidence="2">Belongs to the DMBT1 family.</text>
</comment>
<feature type="disulfide bond" evidence="10">
    <location>
        <begin position="11"/>
        <end position="38"/>
    </location>
</feature>
<evidence type="ECO:0000256" key="4">
    <source>
        <dbReference type="ARBA" id="ARBA00022729"/>
    </source>
</evidence>
<dbReference type="FunFam" id="3.10.250.10:FF:000011">
    <property type="entry name" value="Scavenger receptor class A member 5"/>
    <property type="match status" value="3"/>
</dbReference>
<keyword evidence="9" id="KW-0325">Glycoprotein</keyword>
<dbReference type="PRINTS" id="PR00258">
    <property type="entry name" value="SPERACTRCPTR"/>
</dbReference>
<evidence type="ECO:0000256" key="7">
    <source>
        <dbReference type="ARBA" id="ARBA00023136"/>
    </source>
</evidence>
<feature type="domain" description="SRCR" evidence="13">
    <location>
        <begin position="83"/>
        <end position="187"/>
    </location>
</feature>
<keyword evidence="5" id="KW-0677">Repeat</keyword>
<evidence type="ECO:0000256" key="9">
    <source>
        <dbReference type="ARBA" id="ARBA00023180"/>
    </source>
</evidence>
<dbReference type="Proteomes" id="UP000515135">
    <property type="component" value="Unplaced"/>
</dbReference>
<comment type="subcellular location">
    <subcellularLocation>
        <location evidence="1">Membrane</location>
        <topology evidence="1">Single-pass membrane protein</topology>
    </subcellularLocation>
</comment>
<evidence type="ECO:0000313" key="15">
    <source>
        <dbReference type="RefSeq" id="XP_019616489.1"/>
    </source>
</evidence>
<dbReference type="InterPro" id="IPR036772">
    <property type="entry name" value="SRCR-like_dom_sf"/>
</dbReference>
<dbReference type="KEGG" id="bbel:109464009"/>
<evidence type="ECO:0000256" key="11">
    <source>
        <dbReference type="PROSITE-ProRule" id="PRU00196"/>
    </source>
</evidence>
<proteinExistence type="inferred from homology"/>
<keyword evidence="6" id="KW-1133">Transmembrane helix</keyword>
<evidence type="ECO:0000256" key="1">
    <source>
        <dbReference type="ARBA" id="ARBA00004167"/>
    </source>
</evidence>
<dbReference type="CDD" id="cd00041">
    <property type="entry name" value="CUB"/>
    <property type="match status" value="1"/>
</dbReference>
<dbReference type="Pfam" id="PF00431">
    <property type="entry name" value="CUB"/>
    <property type="match status" value="1"/>
</dbReference>
<dbReference type="PROSITE" id="PS50287">
    <property type="entry name" value="SRCR_2"/>
    <property type="match status" value="4"/>
</dbReference>
<keyword evidence="3" id="KW-0812">Transmembrane</keyword>
<dbReference type="PROSITE" id="PS01180">
    <property type="entry name" value="CUB"/>
    <property type="match status" value="1"/>
</dbReference>
<evidence type="ECO:0000256" key="5">
    <source>
        <dbReference type="ARBA" id="ARBA00022737"/>
    </source>
</evidence>
<feature type="disulfide bond" evidence="11">
    <location>
        <begin position="349"/>
        <end position="413"/>
    </location>
</feature>
<dbReference type="GeneID" id="109464009"/>
<dbReference type="Gene3D" id="2.120.10.30">
    <property type="entry name" value="TolB, C-terminal domain"/>
    <property type="match status" value="1"/>
</dbReference>
<evidence type="ECO:0000259" key="12">
    <source>
        <dbReference type="PROSITE" id="PS01180"/>
    </source>
</evidence>
<dbReference type="SUPFAM" id="SSF63825">
    <property type="entry name" value="YWTD domain"/>
    <property type="match status" value="1"/>
</dbReference>
<feature type="disulfide bond" evidence="11">
    <location>
        <begin position="254"/>
        <end position="315"/>
    </location>
</feature>
<sequence length="667" mass="73916">MYRPITSVTGCGGNLTAPSGGPVTSPNYPGDYGYNENCEWLIAVPEGSIIRLTFDSFDTEERWDFLTIYDGASDNAAKIKSRIRLVEHAYGYYPHGPNERRVEVRPVDSWTWGGVCGEHFDLRDADVVCRMLGYIWANHFMSSSDGHGLAYMADIRCDGNESSLFNCSYAGWGSHRCVYGYAGVVCGTLYIASSRLNFHHVHMCVIIYLDPSRIRLIGGSGSNEGRVEVRPEDSMTWGTVCHNRFNMDDADVVCRMLGYPNATQVRNDAYFGQGTGPIYMDDVRCDGNETSLFSCSYAGWTIHDCDHGQDAGVVCRTDSSRIRLVGGSGPNQGRVEVRPADSFRWGTVCDNGFDLEDAEVVCRMLGYPNAYRVHPNAFFGTGTGPIYLEDLQCDGTESSLFYCSHKGWRVHDCSPRHGDDVGVVCDTLCLCLDTSRIRLVGGSSRKEGRIEVRPADSMTWGTVCHNQFDMKDADVVCKMLGYPSAQLVRNYAYFGPGRGPIYMDNLRCNGDENSLFNCSYPGWMINDLNCSHDQAAGVECTGEPFLLVATNGGIFQIEVKDGSEVKMSSGRVYSVDYDPKTDFMYWYGYRDIKRARRDGSGQETIVSDVARARCLRLDHAGGNVYWSDDAGHISVARKDGSFVRTLTIRTLTLQGSAGQLVLDPRNG</sequence>
<organism evidence="14 15">
    <name type="scientific">Branchiostoma belcheri</name>
    <name type="common">Amphioxus</name>
    <dbReference type="NCBI Taxonomy" id="7741"/>
    <lineage>
        <taxon>Eukaryota</taxon>
        <taxon>Metazoa</taxon>
        <taxon>Chordata</taxon>
        <taxon>Cephalochordata</taxon>
        <taxon>Leptocardii</taxon>
        <taxon>Amphioxiformes</taxon>
        <taxon>Branchiostomatidae</taxon>
        <taxon>Branchiostoma</taxon>
    </lineage>
</organism>
<keyword evidence="14" id="KW-1185">Reference proteome</keyword>
<feature type="domain" description="CUB" evidence="12">
    <location>
        <begin position="11"/>
        <end position="83"/>
    </location>
</feature>
<gene>
    <name evidence="15" type="primary">LOC109464009</name>
</gene>
<dbReference type="Pfam" id="PF00530">
    <property type="entry name" value="SRCR"/>
    <property type="match status" value="4"/>
</dbReference>
<dbReference type="SMART" id="SM00042">
    <property type="entry name" value="CUB"/>
    <property type="match status" value="1"/>
</dbReference>
<dbReference type="GO" id="GO:0016020">
    <property type="term" value="C:membrane"/>
    <property type="evidence" value="ECO:0007669"/>
    <property type="project" value="UniProtKB-SubCell"/>
</dbReference>
<feature type="disulfide bond" evidence="11">
    <location>
        <begin position="393"/>
        <end position="403"/>
    </location>
</feature>
<keyword evidence="4" id="KW-0732">Signal</keyword>
<comment type="caution">
    <text evidence="11">Lacks conserved residue(s) required for the propagation of feature annotation.</text>
</comment>
<dbReference type="AlphaFoldDB" id="A0A6P4Y1Y3"/>
<dbReference type="OrthoDB" id="536948at2759"/>
<feature type="domain" description="SRCR" evidence="13">
    <location>
        <begin position="214"/>
        <end position="316"/>
    </location>
</feature>
<evidence type="ECO:0000256" key="8">
    <source>
        <dbReference type="ARBA" id="ARBA00023157"/>
    </source>
</evidence>
<protein>
    <submittedName>
        <fullName evidence="15">Deleted in malignant brain tumors 1 protein-like</fullName>
    </submittedName>
</protein>
<dbReference type="PANTHER" id="PTHR48071:SF28">
    <property type="entry name" value="SRCR DOMAIN-CONTAINING PROTEIN"/>
    <property type="match status" value="1"/>
</dbReference>